<dbReference type="GO" id="GO:0016020">
    <property type="term" value="C:membrane"/>
    <property type="evidence" value="ECO:0007669"/>
    <property type="project" value="UniProtKB-SubCell"/>
</dbReference>
<dbReference type="HOGENOM" id="CLU_007946_15_12_10"/>
<keyword evidence="5 6" id="KW-0472">Membrane</keyword>
<gene>
    <name evidence="8" type="ordered locus">Solca_0546</name>
</gene>
<dbReference type="PANTHER" id="PTHR43243">
    <property type="entry name" value="INNER MEMBRANE TRANSPORTER YGJI-RELATED"/>
    <property type="match status" value="1"/>
</dbReference>
<protein>
    <submittedName>
        <fullName evidence="8">Amino acid transporter</fullName>
    </submittedName>
</protein>
<feature type="transmembrane region" description="Helical" evidence="6">
    <location>
        <begin position="608"/>
        <end position="628"/>
    </location>
</feature>
<dbReference type="InterPro" id="IPR029485">
    <property type="entry name" value="CAT_C"/>
</dbReference>
<feature type="transmembrane region" description="Helical" evidence="6">
    <location>
        <begin position="304"/>
        <end position="328"/>
    </location>
</feature>
<dbReference type="Pfam" id="PF13520">
    <property type="entry name" value="AA_permease_2"/>
    <property type="match status" value="1"/>
</dbReference>
<evidence type="ECO:0000259" key="7">
    <source>
        <dbReference type="Pfam" id="PF13906"/>
    </source>
</evidence>
<evidence type="ECO:0000313" key="8">
    <source>
        <dbReference type="EMBL" id="AFD05676.1"/>
    </source>
</evidence>
<dbReference type="STRING" id="929556.Solca_0546"/>
<feature type="transmembrane region" description="Helical" evidence="6">
    <location>
        <begin position="200"/>
        <end position="221"/>
    </location>
</feature>
<keyword evidence="2" id="KW-0813">Transport</keyword>
<feature type="transmembrane region" description="Helical" evidence="6">
    <location>
        <begin position="69"/>
        <end position="88"/>
    </location>
</feature>
<feature type="transmembrane region" description="Helical" evidence="6">
    <location>
        <begin position="233"/>
        <end position="253"/>
    </location>
</feature>
<sequence length="643" mass="70336">MLKNLFRKKSVESILNETHAGHGDHGHDDGSLHRTLSVRDLTSFGIAAIVGAGIFSTIGKASFDGGPAVIFLFIFTAIACSFAAFAYAEFASMVPVSGSAYTYSYVAFGELAAWIIGWALIMEYAIGNITVAISWSDYFTGLLDSGGIHIPDWMSTDYLTISQGYKSATALMQSGKSFENLDPHLQMAYNAWNASPQIGGLHLILDIPALLIIIIITWLVYRGMKESKNAGNAMVVVKLAVILLVLAVGIFYVDTNNWNPFAPNGISGVLKGVSAVFFAYIGFDAISTTAEECKNPQRDLPRGMMWAIIICTILYVAIALVLTGMVSYESLNVGDPLAFVFGKLNLKWLSGIIAVSAVIAMASVLLVFQMGQPRIWMSMSRDGLMPKKFSNIHPRFKTPSFATIVTGFVVAVPALFMNLTIVTDLCSIGTLFAFVLVCAGVLKLQTTPNAPRGKFRTPYINSRFIMPLILIGGLIFAFTNKKAETIAFLKNEPQLNSPASFVTSLNAEELSAVKQLAASKGHGSDDTEAFLSNLNNTEYKAFVDEAKVSWDKKYESGWSLFKHKIPFWIFMIIAVYTIFLCIKKSLSLIPVLGFLSCLYMMSELGVSNWIGFGIWLLVGLVIYFAYGYKNSKLAQLKSVQTIQ</sequence>
<organism evidence="8 9">
    <name type="scientific">Solitalea canadensis (strain ATCC 29591 / DSM 3403 / JCM 21819 / LMG 8368 / NBRC 15130 / NCIMB 12057 / USAM 9D)</name>
    <name type="common">Flexibacter canadensis</name>
    <dbReference type="NCBI Taxonomy" id="929556"/>
    <lineage>
        <taxon>Bacteria</taxon>
        <taxon>Pseudomonadati</taxon>
        <taxon>Bacteroidota</taxon>
        <taxon>Sphingobacteriia</taxon>
        <taxon>Sphingobacteriales</taxon>
        <taxon>Sphingobacteriaceae</taxon>
        <taxon>Solitalea</taxon>
    </lineage>
</organism>
<dbReference type="OrthoDB" id="9762947at2"/>
<dbReference type="Pfam" id="PF13906">
    <property type="entry name" value="AA_permease_C"/>
    <property type="match status" value="1"/>
</dbReference>
<evidence type="ECO:0000256" key="2">
    <source>
        <dbReference type="ARBA" id="ARBA00022448"/>
    </source>
</evidence>
<dbReference type="eggNOG" id="COG0531">
    <property type="taxonomic scope" value="Bacteria"/>
</dbReference>
<dbReference type="PANTHER" id="PTHR43243:SF4">
    <property type="entry name" value="CATIONIC AMINO ACID TRANSPORTER 4"/>
    <property type="match status" value="1"/>
</dbReference>
<evidence type="ECO:0000256" key="6">
    <source>
        <dbReference type="SAM" id="Phobius"/>
    </source>
</evidence>
<comment type="subcellular location">
    <subcellularLocation>
        <location evidence="1">Membrane</location>
        <topology evidence="1">Multi-pass membrane protein</topology>
    </subcellularLocation>
</comment>
<feature type="transmembrane region" description="Helical" evidence="6">
    <location>
        <begin position="565"/>
        <end position="581"/>
    </location>
</feature>
<dbReference type="GO" id="GO:0015171">
    <property type="term" value="F:amino acid transmembrane transporter activity"/>
    <property type="evidence" value="ECO:0007669"/>
    <property type="project" value="TreeGrafter"/>
</dbReference>
<evidence type="ECO:0000313" key="9">
    <source>
        <dbReference type="Proteomes" id="UP000007590"/>
    </source>
</evidence>
<feature type="transmembrane region" description="Helical" evidence="6">
    <location>
        <begin position="463"/>
        <end position="479"/>
    </location>
</feature>
<evidence type="ECO:0000256" key="1">
    <source>
        <dbReference type="ARBA" id="ARBA00004141"/>
    </source>
</evidence>
<dbReference type="RefSeq" id="WP_014678904.1">
    <property type="nucleotide sequence ID" value="NC_017770.1"/>
</dbReference>
<proteinExistence type="predicted"/>
<feature type="domain" description="Cationic amino acid transporter C-terminal" evidence="7">
    <location>
        <begin position="588"/>
        <end position="631"/>
    </location>
</feature>
<dbReference type="KEGG" id="scn:Solca_0546"/>
<feature type="transmembrane region" description="Helical" evidence="6">
    <location>
        <begin position="396"/>
        <end position="416"/>
    </location>
</feature>
<evidence type="ECO:0000256" key="5">
    <source>
        <dbReference type="ARBA" id="ARBA00023136"/>
    </source>
</evidence>
<name>H8KY00_SOLCM</name>
<dbReference type="PIRSF" id="PIRSF006060">
    <property type="entry name" value="AA_transporter"/>
    <property type="match status" value="1"/>
</dbReference>
<dbReference type="EMBL" id="CP003349">
    <property type="protein sequence ID" value="AFD05676.1"/>
    <property type="molecule type" value="Genomic_DNA"/>
</dbReference>
<keyword evidence="3 6" id="KW-0812">Transmembrane</keyword>
<keyword evidence="4 6" id="KW-1133">Transmembrane helix</keyword>
<dbReference type="Gene3D" id="1.20.1740.10">
    <property type="entry name" value="Amino acid/polyamine transporter I"/>
    <property type="match status" value="1"/>
</dbReference>
<feature type="transmembrane region" description="Helical" evidence="6">
    <location>
        <begin position="265"/>
        <end position="283"/>
    </location>
</feature>
<dbReference type="AlphaFoldDB" id="H8KY00"/>
<accession>H8KY00</accession>
<reference evidence="8" key="1">
    <citation type="submission" date="2012-02" db="EMBL/GenBank/DDBJ databases">
        <title>The complete genome of Solitalea canadensis DSM 3403.</title>
        <authorList>
            <consortium name="US DOE Joint Genome Institute (JGI-PGF)"/>
            <person name="Lucas S."/>
            <person name="Copeland A."/>
            <person name="Lapidus A."/>
            <person name="Glavina del Rio T."/>
            <person name="Dalin E."/>
            <person name="Tice H."/>
            <person name="Bruce D."/>
            <person name="Goodwin L."/>
            <person name="Pitluck S."/>
            <person name="Peters L."/>
            <person name="Ovchinnikova G."/>
            <person name="Lu M."/>
            <person name="Kyrpides N."/>
            <person name="Mavromatis K."/>
            <person name="Ivanova N."/>
            <person name="Brettin T."/>
            <person name="Detter J.C."/>
            <person name="Han C."/>
            <person name="Larimer F."/>
            <person name="Land M."/>
            <person name="Hauser L."/>
            <person name="Markowitz V."/>
            <person name="Cheng J.-F."/>
            <person name="Hugenholtz P."/>
            <person name="Woyke T."/>
            <person name="Wu D."/>
            <person name="Spring S."/>
            <person name="Schroeder M."/>
            <person name="Kopitz M."/>
            <person name="Brambilla E."/>
            <person name="Klenk H.-P."/>
            <person name="Eisen J.A."/>
        </authorList>
    </citation>
    <scope>NUCLEOTIDE SEQUENCE</scope>
    <source>
        <strain evidence="8">DSM 3403</strain>
    </source>
</reference>
<dbReference type="Proteomes" id="UP000007590">
    <property type="component" value="Chromosome"/>
</dbReference>
<evidence type="ECO:0000256" key="4">
    <source>
        <dbReference type="ARBA" id="ARBA00022989"/>
    </source>
</evidence>
<keyword evidence="9" id="KW-1185">Reference proteome</keyword>
<feature type="transmembrane region" description="Helical" evidence="6">
    <location>
        <begin position="348"/>
        <end position="368"/>
    </location>
</feature>
<feature type="transmembrane region" description="Helical" evidence="6">
    <location>
        <begin position="41"/>
        <end position="63"/>
    </location>
</feature>
<dbReference type="InterPro" id="IPR002293">
    <property type="entry name" value="AA/rel_permease1"/>
</dbReference>
<evidence type="ECO:0000256" key="3">
    <source>
        <dbReference type="ARBA" id="ARBA00022692"/>
    </source>
</evidence>